<dbReference type="KEGG" id="nsl:BOX37_25835"/>
<gene>
    <name evidence="1" type="ORF">BOX37_25835</name>
</gene>
<evidence type="ECO:0000313" key="2">
    <source>
        <dbReference type="Proteomes" id="UP000183810"/>
    </source>
</evidence>
<evidence type="ECO:0000313" key="1">
    <source>
        <dbReference type="EMBL" id="APE36783.1"/>
    </source>
</evidence>
<organism evidence="1 2">
    <name type="scientific">Nocardia mangyaensis</name>
    <dbReference type="NCBI Taxonomy" id="2213200"/>
    <lineage>
        <taxon>Bacteria</taxon>
        <taxon>Bacillati</taxon>
        <taxon>Actinomycetota</taxon>
        <taxon>Actinomycetes</taxon>
        <taxon>Mycobacteriales</taxon>
        <taxon>Nocardiaceae</taxon>
        <taxon>Nocardia</taxon>
    </lineage>
</organism>
<proteinExistence type="predicted"/>
<protein>
    <recommendedName>
        <fullName evidence="3">GRAM domain-containing protein</fullName>
    </recommendedName>
</protein>
<accession>A0A1J0VXX6</accession>
<sequence length="124" mass="13371">MGLWTRAPKLTAPESVTWQHLANRTQSANRAVGGRLYLTGERLIFEPTHIDALTGGRAWQAQLSAITTISTQAPTGGMFSGGLRTRLRIDLRDGSTELFVVNKVDEIVAVLRQAVGGSTELPNG</sequence>
<dbReference type="Proteomes" id="UP000183810">
    <property type="component" value="Chromosome"/>
</dbReference>
<dbReference type="RefSeq" id="WP_071929967.1">
    <property type="nucleotide sequence ID" value="NZ_CP018082.1"/>
</dbReference>
<dbReference type="AlphaFoldDB" id="A0A1J0VXX6"/>
<keyword evidence="2" id="KW-1185">Reference proteome</keyword>
<dbReference type="EMBL" id="CP018082">
    <property type="protein sequence ID" value="APE36783.1"/>
    <property type="molecule type" value="Genomic_DNA"/>
</dbReference>
<reference evidence="1" key="1">
    <citation type="submission" date="2016-11" db="EMBL/GenBank/DDBJ databases">
        <authorList>
            <person name="Jaros S."/>
            <person name="Januszkiewicz K."/>
            <person name="Wedrychowicz H."/>
        </authorList>
    </citation>
    <scope>NUCLEOTIDE SEQUENCE [LARGE SCALE GENOMIC DNA]</scope>
    <source>
        <strain evidence="1">Y48</strain>
    </source>
</reference>
<dbReference type="OrthoDB" id="4556154at2"/>
<name>A0A1J0VXX6_9NOCA</name>
<evidence type="ECO:0008006" key="3">
    <source>
        <dbReference type="Google" id="ProtNLM"/>
    </source>
</evidence>